<dbReference type="InterPro" id="IPR036227">
    <property type="entry name" value="Ribosomal_uL15/eL18_sf"/>
</dbReference>
<evidence type="ECO:0000256" key="2">
    <source>
        <dbReference type="ARBA" id="ARBA00022980"/>
    </source>
</evidence>
<gene>
    <name evidence="5" type="primary">rplO</name>
    <name evidence="5" type="ORF">ACD_4C00487G0001</name>
</gene>
<proteinExistence type="inferred from homology"/>
<dbReference type="PANTHER" id="PTHR12934">
    <property type="entry name" value="50S RIBOSOMAL PROTEIN L15"/>
    <property type="match status" value="1"/>
</dbReference>
<dbReference type="AlphaFoldDB" id="K2GRK3"/>
<evidence type="ECO:0000256" key="4">
    <source>
        <dbReference type="ARBA" id="ARBA00035497"/>
    </source>
</evidence>
<keyword evidence="2 5" id="KW-0689">Ribosomal protein</keyword>
<dbReference type="GO" id="GO:0022625">
    <property type="term" value="C:cytosolic large ribosomal subunit"/>
    <property type="evidence" value="ECO:0007669"/>
    <property type="project" value="TreeGrafter"/>
</dbReference>
<accession>K2GRK3</accession>
<evidence type="ECO:0000313" key="5">
    <source>
        <dbReference type="EMBL" id="EKE25945.1"/>
    </source>
</evidence>
<keyword evidence="3" id="KW-0687">Ribonucleoprotein</keyword>
<comment type="similarity">
    <text evidence="1">Belongs to the universal ribosomal protein uL15 family.</text>
</comment>
<feature type="non-terminal residue" evidence="5">
    <location>
        <position position="111"/>
    </location>
</feature>
<dbReference type="GO" id="GO:0006412">
    <property type="term" value="P:translation"/>
    <property type="evidence" value="ECO:0007669"/>
    <property type="project" value="InterPro"/>
</dbReference>
<dbReference type="PANTHER" id="PTHR12934:SF11">
    <property type="entry name" value="LARGE RIBOSOMAL SUBUNIT PROTEIN UL15M"/>
    <property type="match status" value="1"/>
</dbReference>
<name>K2GRK3_9BACT</name>
<reference evidence="5" key="1">
    <citation type="journal article" date="2012" name="Science">
        <title>Fermentation, hydrogen, and sulfur metabolism in multiple uncultivated bacterial phyla.</title>
        <authorList>
            <person name="Wrighton K.C."/>
            <person name="Thomas B.C."/>
            <person name="Sharon I."/>
            <person name="Miller C.S."/>
            <person name="Castelle C.J."/>
            <person name="VerBerkmoes N.C."/>
            <person name="Wilkins M.J."/>
            <person name="Hettich R.L."/>
            <person name="Lipton M.S."/>
            <person name="Williams K.H."/>
            <person name="Long P.E."/>
            <person name="Banfield J.F."/>
        </authorList>
    </citation>
    <scope>NUCLEOTIDE SEQUENCE [LARGE SCALE GENOMIC DNA]</scope>
</reference>
<sequence length="111" mass="12717">MLNHSLIAPNANSRKTSKRLGRWNGSWKWSFSWKGCKGQNARAWAKYYPSFEWGQTPLFRRMPKKRWFTALNATEFSVINVSVLENLAASGIIEINNSVLVEQGLIKNVSE</sequence>
<dbReference type="InterPro" id="IPR005749">
    <property type="entry name" value="Ribosomal_uL15_bac-type"/>
</dbReference>
<protein>
    <recommendedName>
        <fullName evidence="4">50S ribosomal protein L15</fullName>
    </recommendedName>
</protein>
<dbReference type="GO" id="GO:0003735">
    <property type="term" value="F:structural constituent of ribosome"/>
    <property type="evidence" value="ECO:0007669"/>
    <property type="project" value="InterPro"/>
</dbReference>
<organism evidence="5">
    <name type="scientific">uncultured bacterium</name>
    <name type="common">gcode 4</name>
    <dbReference type="NCBI Taxonomy" id="1234023"/>
    <lineage>
        <taxon>Bacteria</taxon>
        <taxon>environmental samples</taxon>
    </lineage>
</organism>
<dbReference type="SUPFAM" id="SSF52080">
    <property type="entry name" value="Ribosomal proteins L15p and L18e"/>
    <property type="match status" value="1"/>
</dbReference>
<comment type="caution">
    <text evidence="5">The sequence shown here is derived from an EMBL/GenBank/DDBJ whole genome shotgun (WGS) entry which is preliminary data.</text>
</comment>
<evidence type="ECO:0000256" key="1">
    <source>
        <dbReference type="ARBA" id="ARBA00007320"/>
    </source>
</evidence>
<evidence type="ECO:0000256" key="3">
    <source>
        <dbReference type="ARBA" id="ARBA00023274"/>
    </source>
</evidence>
<dbReference type="EMBL" id="AMFJ01001003">
    <property type="protein sequence ID" value="EKE25945.1"/>
    <property type="molecule type" value="Genomic_DNA"/>
</dbReference>